<name>A0A223KVH7_9BACI</name>
<dbReference type="PANTHER" id="PTHR43685:SF2">
    <property type="entry name" value="GLYCOSYLTRANSFERASE 2-LIKE DOMAIN-CONTAINING PROTEIN"/>
    <property type="match status" value="1"/>
</dbReference>
<feature type="domain" description="Glycosyltransferase 2-like" evidence="2">
    <location>
        <begin position="295"/>
        <end position="404"/>
    </location>
</feature>
<dbReference type="Pfam" id="PF00535">
    <property type="entry name" value="Glycos_transf_2"/>
    <property type="match status" value="1"/>
</dbReference>
<dbReference type="AlphaFoldDB" id="A0A223KVH7"/>
<evidence type="ECO:0000313" key="4">
    <source>
        <dbReference type="Proteomes" id="UP000215224"/>
    </source>
</evidence>
<dbReference type="EMBL" id="CP018866">
    <property type="protein sequence ID" value="AST93374.1"/>
    <property type="molecule type" value="Genomic_DNA"/>
</dbReference>
<proteinExistence type="predicted"/>
<dbReference type="KEGG" id="bcoh:BC6307_19955"/>
<sequence length="690" mass="79062">MEAPYSSKDIEDSVSGKLNNTINEYDDLKQEYEDVLYRDKELSNRINELKLQVNRAKSHLKSEQHSRNKLKKKYDKLVTSTSWRLTSPIRKSTDIFKSILKVNNKNTVKNSRTSTSSTVIKNKRENVRNLDRKLWGGFFTYALEEITNIKNTETAPVDERVKAARALARLHYDKGNFQQAAAELAFIDETKKLKRPNIDRVIPEIKVMKKIDQTEKAKQKVWETIDYNGFEAELCISMAYLNDNEQQKLKWFNLIYEKNGLSPIEITDTSRVASIENIYNPSAKKANSLDQYKISIIIPAYNSADSIHIALESLLKQTLSNIEIIVVDDCSQDNTIEVVTEYTKRDNRIKLIKKEINQGAYMARNTALGHVTGDYITIHDGDDWSHSQKLELQLQAILDNSNSVGSVSYLIRSLEDLTPVNAGSLLSNKFIMMNSSSLLFHKSVLEKLGGWDSVRVAGDTEFIWRIENLFGKESIVRVLPKVPLSFALSNENSLTGKSATHVKTIMYGLRRTYRESFQWWHKSIGHISEFYLDPKKVNRSFPCPVPNMVNKPESRLYDFVYIADFSKSDAEILAHIKSLRDNGNKVAIFHWPHYNNSALEPIADEVYQIVNDYKVDILVVNEVVETDKTIIGSPEVLEYALDSAPEINTNETYVFVNENNNNHDSLIGNVKLVFNNMEPKAVKRNEYINM</sequence>
<dbReference type="RefSeq" id="WP_066417538.1">
    <property type="nucleotide sequence ID" value="NZ_CP018866.1"/>
</dbReference>
<dbReference type="PANTHER" id="PTHR43685">
    <property type="entry name" value="GLYCOSYLTRANSFERASE"/>
    <property type="match status" value="1"/>
</dbReference>
<keyword evidence="1" id="KW-0175">Coiled coil</keyword>
<dbReference type="InterPro" id="IPR029044">
    <property type="entry name" value="Nucleotide-diphossugar_trans"/>
</dbReference>
<protein>
    <recommendedName>
        <fullName evidence="2">Glycosyltransferase 2-like domain-containing protein</fullName>
    </recommendedName>
</protein>
<dbReference type="InterPro" id="IPR050834">
    <property type="entry name" value="Glycosyltransf_2"/>
</dbReference>
<dbReference type="Proteomes" id="UP000215224">
    <property type="component" value="Chromosome"/>
</dbReference>
<evidence type="ECO:0000313" key="3">
    <source>
        <dbReference type="EMBL" id="AST93374.1"/>
    </source>
</evidence>
<dbReference type="SUPFAM" id="SSF53448">
    <property type="entry name" value="Nucleotide-diphospho-sugar transferases"/>
    <property type="match status" value="1"/>
</dbReference>
<evidence type="ECO:0000256" key="1">
    <source>
        <dbReference type="SAM" id="Coils"/>
    </source>
</evidence>
<keyword evidence="4" id="KW-1185">Reference proteome</keyword>
<gene>
    <name evidence="3" type="ORF">BC6307_19955</name>
</gene>
<dbReference type="STRING" id="1314751.GCA_001591425_02891"/>
<organism evidence="3 4">
    <name type="scientific">Sutcliffiella cohnii</name>
    <dbReference type="NCBI Taxonomy" id="33932"/>
    <lineage>
        <taxon>Bacteria</taxon>
        <taxon>Bacillati</taxon>
        <taxon>Bacillota</taxon>
        <taxon>Bacilli</taxon>
        <taxon>Bacillales</taxon>
        <taxon>Bacillaceae</taxon>
        <taxon>Sutcliffiella</taxon>
    </lineage>
</organism>
<evidence type="ECO:0000259" key="2">
    <source>
        <dbReference type="Pfam" id="PF00535"/>
    </source>
</evidence>
<dbReference type="Gene3D" id="3.90.550.10">
    <property type="entry name" value="Spore Coat Polysaccharide Biosynthesis Protein SpsA, Chain A"/>
    <property type="match status" value="1"/>
</dbReference>
<dbReference type="CDD" id="cd00761">
    <property type="entry name" value="Glyco_tranf_GTA_type"/>
    <property type="match status" value="1"/>
</dbReference>
<dbReference type="InterPro" id="IPR001173">
    <property type="entry name" value="Glyco_trans_2-like"/>
</dbReference>
<reference evidence="3 4" key="1">
    <citation type="submission" date="2016-12" db="EMBL/GenBank/DDBJ databases">
        <title>The whole genome sequencing and assembly of Bacillus cohnii DSM 6307T strain.</title>
        <authorList>
            <person name="Lee Y.-J."/>
            <person name="Yi H."/>
            <person name="Bahn Y.-S."/>
            <person name="Kim J.F."/>
            <person name="Lee D.-W."/>
        </authorList>
    </citation>
    <scope>NUCLEOTIDE SEQUENCE [LARGE SCALE GENOMIC DNA]</scope>
    <source>
        <strain evidence="3 4">DSM 6307</strain>
    </source>
</reference>
<accession>A0A223KVH7</accession>
<feature type="coiled-coil region" evidence="1">
    <location>
        <begin position="18"/>
        <end position="66"/>
    </location>
</feature>